<gene>
    <name evidence="2" type="ORF">FIM1_2237</name>
</gene>
<feature type="region of interest" description="Disordered" evidence="1">
    <location>
        <begin position="175"/>
        <end position="198"/>
    </location>
</feature>
<accession>A0ABX6EUN1</accession>
<reference evidence="2 3" key="1">
    <citation type="submission" date="2016-03" db="EMBL/GenBank/DDBJ databases">
        <title>How can Kluyveromyces marxianus grow so fast - potential evolutionary course in Saccharomyces Complex revealed by comparative genomics.</title>
        <authorList>
            <person name="Mo W."/>
            <person name="Lu W."/>
            <person name="Yang X."/>
            <person name="Qi J."/>
            <person name="Lv H."/>
        </authorList>
    </citation>
    <scope>NUCLEOTIDE SEQUENCE [LARGE SCALE GENOMIC DNA]</scope>
    <source>
        <strain evidence="2 3">FIM1</strain>
    </source>
</reference>
<organism evidence="2 3">
    <name type="scientific">Kluyveromyces marxianus</name>
    <name type="common">Yeast</name>
    <name type="synonym">Candida kefyr</name>
    <dbReference type="NCBI Taxonomy" id="4911"/>
    <lineage>
        <taxon>Eukaryota</taxon>
        <taxon>Fungi</taxon>
        <taxon>Dikarya</taxon>
        <taxon>Ascomycota</taxon>
        <taxon>Saccharomycotina</taxon>
        <taxon>Saccharomycetes</taxon>
        <taxon>Saccharomycetales</taxon>
        <taxon>Saccharomycetaceae</taxon>
        <taxon>Kluyveromyces</taxon>
    </lineage>
</organism>
<evidence type="ECO:0000313" key="3">
    <source>
        <dbReference type="Proteomes" id="UP000422736"/>
    </source>
</evidence>
<protein>
    <submittedName>
        <fullName evidence="2">Uncharacterized protein</fullName>
    </submittedName>
</protein>
<sequence>MSKYEIGEIAQLYFPNEMFLNDDEIASAPESEKNSFDFTSLMQKLKETRKTTIKYAGKGTTEGLHKSFQQEKFILPRNKENRDFNTNNSDEYDYEKETDSEIELSWRPLDEIALKRKALNRVGNCFKPMPGDDRDDNQKKGKFTGGCAQLLGFPAQTPAPQEEAYMLDRGGSTEDIKSSVKKAHPVDFSTRRKPTQDENDKEYFEVEAVLGGIKDDIKQTLQKVDDINKFIYSKIDSSTREANMDKQNEITRIETNDYQVSECIPGTFPERIIYLRDIVQAPEEQTNHLKSIDWMKWLVSWPIKWKIAYYFGCHVLSFSNKDYSISQKSMDLLENNNTLTIPELDKLLGCYMAYRVISRNLYDISSALNEIYDYSYKFILQYDDLHPLQQKKWKELFTYGALNISLVFFGTLTLEMFLSPGKTSSPVFGCLWNIGFGSSQKAGLAIMLTLFYLNLTKETLHKFNIHVKKEIEKEKEEQFRTAQQSEFPNKLNLKERFSCTNVYPQKDVSDIIVDENDQGTKDYCSALLESTPPFTRNADSLMAQSPLLKKSSNVIASDSIRLAPLSQPEKGKGSWRNIEEVHLIKTSNKTSYDIFFAVLSKILILTSSLLQQPISTSKRLRPRRILRSIKKIVNTPL</sequence>
<evidence type="ECO:0000313" key="2">
    <source>
        <dbReference type="EMBL" id="QGN15546.1"/>
    </source>
</evidence>
<evidence type="ECO:0000256" key="1">
    <source>
        <dbReference type="SAM" id="MobiDB-lite"/>
    </source>
</evidence>
<reference evidence="2 3" key="2">
    <citation type="submission" date="2019-11" db="EMBL/GenBank/DDBJ databases">
        <authorList>
            <person name="Lu H."/>
        </authorList>
    </citation>
    <scope>NUCLEOTIDE SEQUENCE [LARGE SCALE GENOMIC DNA]</scope>
    <source>
        <strain evidence="2 3">FIM1</strain>
    </source>
</reference>
<name>A0ABX6EUN1_KLUMA</name>
<dbReference type="Proteomes" id="UP000422736">
    <property type="component" value="Chromosome 3"/>
</dbReference>
<keyword evidence="3" id="KW-1185">Reference proteome</keyword>
<proteinExistence type="predicted"/>
<dbReference type="EMBL" id="CP015056">
    <property type="protein sequence ID" value="QGN15546.1"/>
    <property type="molecule type" value="Genomic_DNA"/>
</dbReference>